<evidence type="ECO:0000313" key="2">
    <source>
        <dbReference type="EMBL" id="MBB5033176.1"/>
    </source>
</evidence>
<feature type="chain" id="PRO_5031356053" evidence="1">
    <location>
        <begin position="20"/>
        <end position="533"/>
    </location>
</feature>
<dbReference type="Proteomes" id="UP000590740">
    <property type="component" value="Unassembled WGS sequence"/>
</dbReference>
<dbReference type="RefSeq" id="WP_184340088.1">
    <property type="nucleotide sequence ID" value="NZ_JACHIG010000005.1"/>
</dbReference>
<dbReference type="AlphaFoldDB" id="A0A7W7YBL3"/>
<keyword evidence="1" id="KW-0732">Signal</keyword>
<comment type="caution">
    <text evidence="2">The sequence shown here is derived from an EMBL/GenBank/DDBJ whole genome shotgun (WGS) entry which is preliminary data.</text>
</comment>
<reference evidence="2 3" key="1">
    <citation type="submission" date="2020-08" db="EMBL/GenBank/DDBJ databases">
        <title>Genomic Encyclopedia of Type Strains, Phase IV (KMG-IV): sequencing the most valuable type-strain genomes for metagenomic binning, comparative biology and taxonomic classification.</title>
        <authorList>
            <person name="Goeker M."/>
        </authorList>
    </citation>
    <scope>NUCLEOTIDE SEQUENCE [LARGE SCALE GENOMIC DNA]</scope>
    <source>
        <strain evidence="2 3">DSM 12252</strain>
    </source>
</reference>
<evidence type="ECO:0000313" key="3">
    <source>
        <dbReference type="Proteomes" id="UP000590740"/>
    </source>
</evidence>
<gene>
    <name evidence="2" type="ORF">HNQ65_002759</name>
</gene>
<organism evidence="2 3">
    <name type="scientific">Prosthecobacter vanneervenii</name>
    <dbReference type="NCBI Taxonomy" id="48466"/>
    <lineage>
        <taxon>Bacteria</taxon>
        <taxon>Pseudomonadati</taxon>
        <taxon>Verrucomicrobiota</taxon>
        <taxon>Verrucomicrobiia</taxon>
        <taxon>Verrucomicrobiales</taxon>
        <taxon>Verrucomicrobiaceae</taxon>
        <taxon>Prosthecobacter</taxon>
    </lineage>
</organism>
<proteinExistence type="predicted"/>
<feature type="signal peptide" evidence="1">
    <location>
        <begin position="1"/>
        <end position="19"/>
    </location>
</feature>
<keyword evidence="3" id="KW-1185">Reference proteome</keyword>
<dbReference type="EMBL" id="JACHIG010000005">
    <property type="protein sequence ID" value="MBB5033176.1"/>
    <property type="molecule type" value="Genomic_DNA"/>
</dbReference>
<name>A0A7W7YBL3_9BACT</name>
<protein>
    <submittedName>
        <fullName evidence="2">Uncharacterized protein</fullName>
    </submittedName>
</protein>
<dbReference type="PROSITE" id="PS51257">
    <property type="entry name" value="PROKAR_LIPOPROTEIN"/>
    <property type="match status" value="1"/>
</dbReference>
<evidence type="ECO:0000256" key="1">
    <source>
        <dbReference type="SAM" id="SignalP"/>
    </source>
</evidence>
<sequence>MIRLLIITALAISACLAHAGTRTVFKDADTGMLIEDIATGNHSIRINSSGALIFEGGMSITGADVFLGALGGTSTGGAGTADAGKLTIFASDGSLTGAGFISYAGIAGTAAQLQPGYIQWLNNGHTMRLQPPNSISADRVISLPNVSVNATVITSADSGTVTNTMLQGNIANSKLLNPYVTVGGNTVALGGSVTASAIFDSISSTRGTVLYRGASGWVALAPGTNGQYLKTQGAGFDPVWVTPSNGITIGTTTTSGAGADDILITDGVWVQKLTPGSGVKGALANAVNGASGFLTYGIIGTSGATVPLLNGSNTFSGVNTFGNDITISTGYGLHLGYSGNYLRTDAYNSVLWDANTVIGRNQANGGNQFAFENGGVVTFGLMYSGQTGAVSNAVRTASYVLDVFSNSHSANLAVYNTWSNGTSWEAFVADWQTTANECHVGTQVGSGGGTARDMYLMRGGADKIKIGANTTDLMQPLKIKSYTVAGLPSASTCGAGSKACVTDATSRTPYTTVSGGGSYFVEVISDGTNWLVH</sequence>
<accession>A0A7W7YBL3</accession>